<dbReference type="EMBL" id="MH571152">
    <property type="protein sequence ID" value="QBF44120.1"/>
    <property type="molecule type" value="Genomic_DNA"/>
</dbReference>
<keyword evidence="9 12" id="KW-0496">Mitochondrion</keyword>
<dbReference type="PANTHER" id="PTHR39937:SF1">
    <property type="entry name" value="ATP SYNTHASE PROTEIN 8"/>
    <property type="match status" value="1"/>
</dbReference>
<keyword evidence="5 12" id="KW-0812">Transmembrane</keyword>
<dbReference type="PANTHER" id="PTHR39937">
    <property type="entry name" value="ATP SYNTHASE PROTEIN 8"/>
    <property type="match status" value="1"/>
</dbReference>
<evidence type="ECO:0000256" key="6">
    <source>
        <dbReference type="ARBA" id="ARBA00022781"/>
    </source>
</evidence>
<evidence type="ECO:0000256" key="8">
    <source>
        <dbReference type="ARBA" id="ARBA00023065"/>
    </source>
</evidence>
<evidence type="ECO:0000256" key="4">
    <source>
        <dbReference type="ARBA" id="ARBA00022547"/>
    </source>
</evidence>
<feature type="transmembrane region" description="Helical" evidence="13">
    <location>
        <begin position="6"/>
        <end position="26"/>
    </location>
</feature>
<keyword evidence="11" id="KW-0066">ATP synthesis</keyword>
<dbReference type="CTD" id="4509"/>
<evidence type="ECO:0000256" key="3">
    <source>
        <dbReference type="ARBA" id="ARBA00022448"/>
    </source>
</evidence>
<keyword evidence="6 12" id="KW-0375">Hydrogen ion transport</keyword>
<evidence type="ECO:0000256" key="5">
    <source>
        <dbReference type="ARBA" id="ARBA00022692"/>
    </source>
</evidence>
<sequence>MPQLDPSPWFLILIVSWLTLVIFMPIKTAKYQQLNDPTPKLHKGLAKSWHWPWP</sequence>
<accession>A0A411NHF2</accession>
<dbReference type="InterPro" id="IPR001421">
    <property type="entry name" value="ATP8_metazoa"/>
</dbReference>
<dbReference type="GO" id="GO:0031966">
    <property type="term" value="C:mitochondrial membrane"/>
    <property type="evidence" value="ECO:0007669"/>
    <property type="project" value="UniProtKB-SubCell"/>
</dbReference>
<dbReference type="GeneID" id="39695805"/>
<dbReference type="RefSeq" id="YP_009573137.1">
    <property type="nucleotide sequence ID" value="NC_041426.1"/>
</dbReference>
<keyword evidence="10 13" id="KW-0472">Membrane</keyword>
<keyword evidence="8 12" id="KW-0406">Ion transport</keyword>
<evidence type="ECO:0000256" key="11">
    <source>
        <dbReference type="ARBA" id="ARBA00023310"/>
    </source>
</evidence>
<evidence type="ECO:0000256" key="13">
    <source>
        <dbReference type="SAM" id="Phobius"/>
    </source>
</evidence>
<protein>
    <recommendedName>
        <fullName evidence="12">ATP synthase complex subunit 8</fullName>
    </recommendedName>
</protein>
<name>A0A411NHF2_9NEOB</name>
<evidence type="ECO:0000256" key="2">
    <source>
        <dbReference type="ARBA" id="ARBA00008892"/>
    </source>
</evidence>
<dbReference type="GO" id="GO:0015986">
    <property type="term" value="P:proton motive force-driven ATP synthesis"/>
    <property type="evidence" value="ECO:0007669"/>
    <property type="project" value="InterPro"/>
</dbReference>
<reference evidence="14" key="1">
    <citation type="journal article" date="2018" name="Mitochondrial DNA Part B Resour">
        <title>The mitochondrial genome of the endemic Brazilian paradoxical frog Pseudis tocantins (Hylidae).</title>
        <authorList>
            <person name="Gatto K.P."/>
            <person name="Smith J.J."/>
            <person name="Lourenco L.B."/>
        </authorList>
    </citation>
    <scope>NUCLEOTIDE SEQUENCE</scope>
</reference>
<comment type="similarity">
    <text evidence="2 12">Belongs to the ATPase protein 8 family.</text>
</comment>
<dbReference type="AlphaFoldDB" id="A0A411NHF2"/>
<organism evidence="14">
    <name type="scientific">Pseudis tocantins</name>
    <dbReference type="NCBI Taxonomy" id="428384"/>
    <lineage>
        <taxon>Eukaryota</taxon>
        <taxon>Metazoa</taxon>
        <taxon>Chordata</taxon>
        <taxon>Craniata</taxon>
        <taxon>Vertebrata</taxon>
        <taxon>Euteleostomi</taxon>
        <taxon>Amphibia</taxon>
        <taxon>Batrachia</taxon>
        <taxon>Anura</taxon>
        <taxon>Neobatrachia</taxon>
        <taxon>Hyloidea</taxon>
        <taxon>Hylidae</taxon>
        <taxon>Hylinae</taxon>
        <taxon>Dendropsophini</taxon>
        <taxon>Pseudis</taxon>
    </lineage>
</organism>
<evidence type="ECO:0000256" key="10">
    <source>
        <dbReference type="ARBA" id="ARBA00023136"/>
    </source>
</evidence>
<dbReference type="InterPro" id="IPR050635">
    <property type="entry name" value="ATPase_protein_8"/>
</dbReference>
<geneLocation type="mitochondrion" evidence="14"/>
<evidence type="ECO:0000256" key="12">
    <source>
        <dbReference type="RuleBase" id="RU003661"/>
    </source>
</evidence>
<evidence type="ECO:0000256" key="9">
    <source>
        <dbReference type="ARBA" id="ARBA00023128"/>
    </source>
</evidence>
<proteinExistence type="inferred from homology"/>
<gene>
    <name evidence="14" type="primary">ATP8</name>
</gene>
<evidence type="ECO:0000256" key="7">
    <source>
        <dbReference type="ARBA" id="ARBA00022989"/>
    </source>
</evidence>
<dbReference type="GO" id="GO:0045259">
    <property type="term" value="C:proton-transporting ATP synthase complex"/>
    <property type="evidence" value="ECO:0007669"/>
    <property type="project" value="UniProtKB-KW"/>
</dbReference>
<dbReference type="Pfam" id="PF00895">
    <property type="entry name" value="ATP-synt_8"/>
    <property type="match status" value="1"/>
</dbReference>
<keyword evidence="4 12" id="KW-0138">CF(0)</keyword>
<evidence type="ECO:0000256" key="1">
    <source>
        <dbReference type="ARBA" id="ARBA00004304"/>
    </source>
</evidence>
<dbReference type="GO" id="GO:0015078">
    <property type="term" value="F:proton transmembrane transporter activity"/>
    <property type="evidence" value="ECO:0007669"/>
    <property type="project" value="InterPro"/>
</dbReference>
<keyword evidence="3 12" id="KW-0813">Transport</keyword>
<comment type="subcellular location">
    <subcellularLocation>
        <location evidence="1 12">Mitochondrion membrane</location>
        <topology evidence="1 12">Single-pass membrane protein</topology>
    </subcellularLocation>
</comment>
<keyword evidence="7 13" id="KW-1133">Transmembrane helix</keyword>
<evidence type="ECO:0000313" key="14">
    <source>
        <dbReference type="EMBL" id="QBF44120.1"/>
    </source>
</evidence>